<dbReference type="RefSeq" id="WP_190123998.1">
    <property type="nucleotide sequence ID" value="NZ_BMWG01000009.1"/>
</dbReference>
<evidence type="ECO:0000259" key="1">
    <source>
        <dbReference type="Pfam" id="PF11575"/>
    </source>
</evidence>
<sequence length="239" mass="25697">MDLRELGSIGGFFALRTSADTPRPGPGAVPLAQVYAGDLAPLTRRVDIVAERHTPPERRVAASIAQLGLAARLWSVALGAAVLTGELPDLDPARLHWSPDRTSPDDLWLDLSAAPDTPRTRPATVDALHDTVQLTHLTPLAEALRHDTPVSRRLLQGNAGSALAGAVRQIDDWARGADRPESAARAAALAEGLLRRPELAGTVHGPRMRRSSCCLYYRAPRGGLCGDCVFDRPPRRAER</sequence>
<dbReference type="AlphaFoldDB" id="A0A918UV14"/>
<name>A0A918UV14_9ACTN</name>
<keyword evidence="3" id="KW-1185">Reference proteome</keyword>
<gene>
    <name evidence="2" type="ORF">GCM10010387_34670</name>
</gene>
<dbReference type="Pfam" id="PF11575">
    <property type="entry name" value="FhuF_C"/>
    <property type="match status" value="1"/>
</dbReference>
<dbReference type="Proteomes" id="UP000630936">
    <property type="component" value="Unassembled WGS sequence"/>
</dbReference>
<reference evidence="2" key="1">
    <citation type="journal article" date="2014" name="Int. J. Syst. Evol. Microbiol.">
        <title>Complete genome sequence of Corynebacterium casei LMG S-19264T (=DSM 44701T), isolated from a smear-ripened cheese.</title>
        <authorList>
            <consortium name="US DOE Joint Genome Institute (JGI-PGF)"/>
            <person name="Walter F."/>
            <person name="Albersmeier A."/>
            <person name="Kalinowski J."/>
            <person name="Ruckert C."/>
        </authorList>
    </citation>
    <scope>NUCLEOTIDE SEQUENCE</scope>
    <source>
        <strain evidence="2">JCM 4988</strain>
    </source>
</reference>
<protein>
    <recommendedName>
        <fullName evidence="1">Ferric siderophore reductase C-terminal domain-containing protein</fullName>
    </recommendedName>
</protein>
<dbReference type="GO" id="GO:0051537">
    <property type="term" value="F:2 iron, 2 sulfur cluster binding"/>
    <property type="evidence" value="ECO:0007669"/>
    <property type="project" value="InterPro"/>
</dbReference>
<comment type="caution">
    <text evidence="2">The sequence shown here is derived from an EMBL/GenBank/DDBJ whole genome shotgun (WGS) entry which is preliminary data.</text>
</comment>
<dbReference type="InterPro" id="IPR024726">
    <property type="entry name" value="FhuF_C"/>
</dbReference>
<organism evidence="2 3">
    <name type="scientific">Streptomyces inusitatus</name>
    <dbReference type="NCBI Taxonomy" id="68221"/>
    <lineage>
        <taxon>Bacteria</taxon>
        <taxon>Bacillati</taxon>
        <taxon>Actinomycetota</taxon>
        <taxon>Actinomycetes</taxon>
        <taxon>Kitasatosporales</taxon>
        <taxon>Streptomycetaceae</taxon>
        <taxon>Streptomyces</taxon>
    </lineage>
</organism>
<accession>A0A918UV14</accession>
<evidence type="ECO:0000313" key="2">
    <source>
        <dbReference type="EMBL" id="GGZ37560.1"/>
    </source>
</evidence>
<reference evidence="2" key="2">
    <citation type="submission" date="2020-09" db="EMBL/GenBank/DDBJ databases">
        <authorList>
            <person name="Sun Q."/>
            <person name="Ohkuma M."/>
        </authorList>
    </citation>
    <scope>NUCLEOTIDE SEQUENCE</scope>
    <source>
        <strain evidence="2">JCM 4988</strain>
    </source>
</reference>
<evidence type="ECO:0000313" key="3">
    <source>
        <dbReference type="Proteomes" id="UP000630936"/>
    </source>
</evidence>
<proteinExistence type="predicted"/>
<dbReference type="EMBL" id="BMWG01000009">
    <property type="protein sequence ID" value="GGZ37560.1"/>
    <property type="molecule type" value="Genomic_DNA"/>
</dbReference>
<feature type="domain" description="Ferric siderophore reductase C-terminal" evidence="1">
    <location>
        <begin position="210"/>
        <end position="229"/>
    </location>
</feature>